<protein>
    <submittedName>
        <fullName evidence="1">Uncharacterized protein</fullName>
    </submittedName>
</protein>
<keyword evidence="2" id="KW-1185">Reference proteome</keyword>
<dbReference type="Proteomes" id="UP000245959">
    <property type="component" value="Unassembled WGS sequence"/>
</dbReference>
<evidence type="ECO:0000313" key="2">
    <source>
        <dbReference type="Proteomes" id="UP000245959"/>
    </source>
</evidence>
<reference evidence="1 2" key="1">
    <citation type="submission" date="2018-04" db="EMBL/GenBank/DDBJ databases">
        <title>Genomic Encyclopedia of Type Strains, Phase IV (KMG-IV): sequencing the most valuable type-strain genomes for metagenomic binning, comparative biology and taxonomic classification.</title>
        <authorList>
            <person name="Goeker M."/>
        </authorList>
    </citation>
    <scope>NUCLEOTIDE SEQUENCE [LARGE SCALE GENOMIC DNA]</scope>
    <source>
        <strain evidence="1 2">DSM 14823</strain>
    </source>
</reference>
<name>A0A2U1AFL1_9BACT</name>
<dbReference type="AlphaFoldDB" id="A0A2U1AFL1"/>
<proteinExistence type="predicted"/>
<accession>A0A2U1AFL1</accession>
<gene>
    <name evidence="1" type="ORF">C8D82_14229</name>
</gene>
<dbReference type="EMBL" id="QEKH01000042">
    <property type="protein sequence ID" value="PVY35202.1"/>
    <property type="molecule type" value="Genomic_DNA"/>
</dbReference>
<sequence>MLTEDYITEVYCFIDEETYSECDLWRCRACLRSDRPCPLFCSDGNSEKTEENVE</sequence>
<evidence type="ECO:0000313" key="1">
    <source>
        <dbReference type="EMBL" id="PVY35202.1"/>
    </source>
</evidence>
<organism evidence="1 2">
    <name type="scientific">Victivallis vadensis</name>
    <dbReference type="NCBI Taxonomy" id="172901"/>
    <lineage>
        <taxon>Bacteria</taxon>
        <taxon>Pseudomonadati</taxon>
        <taxon>Lentisphaerota</taxon>
        <taxon>Lentisphaeria</taxon>
        <taxon>Victivallales</taxon>
        <taxon>Victivallaceae</taxon>
        <taxon>Victivallis</taxon>
    </lineage>
</organism>
<comment type="caution">
    <text evidence="1">The sequence shown here is derived from an EMBL/GenBank/DDBJ whole genome shotgun (WGS) entry which is preliminary data.</text>
</comment>